<dbReference type="Proteomes" id="UP000032430">
    <property type="component" value="Chromosome I"/>
</dbReference>
<dbReference type="KEGG" id="lfa:LFA_2102"/>
<feature type="region of interest" description="Disordered" evidence="1">
    <location>
        <begin position="483"/>
        <end position="502"/>
    </location>
</feature>
<evidence type="ECO:0000256" key="1">
    <source>
        <dbReference type="SAM" id="MobiDB-lite"/>
    </source>
</evidence>
<accession>A0A098G4U6</accession>
<reference evidence="3" key="1">
    <citation type="submission" date="2014-09" db="EMBL/GenBank/DDBJ databases">
        <authorList>
            <person name="Gomez-Valero L."/>
        </authorList>
    </citation>
    <scope>NUCLEOTIDE SEQUENCE [LARGE SCALE GENOMIC DNA]</scope>
    <source>
        <strain evidence="3">ATCC700992</strain>
    </source>
</reference>
<gene>
    <name evidence="2" type="ORF">LFA_2102</name>
</gene>
<dbReference type="AlphaFoldDB" id="A0A098G4U6"/>
<dbReference type="EMBL" id="LN614827">
    <property type="protein sequence ID" value="CEG57487.1"/>
    <property type="molecule type" value="Genomic_DNA"/>
</dbReference>
<organism evidence="2 3">
    <name type="scientific">Legionella fallonii LLAP-10</name>
    <dbReference type="NCBI Taxonomy" id="1212491"/>
    <lineage>
        <taxon>Bacteria</taxon>
        <taxon>Pseudomonadati</taxon>
        <taxon>Pseudomonadota</taxon>
        <taxon>Gammaproteobacteria</taxon>
        <taxon>Legionellales</taxon>
        <taxon>Legionellaceae</taxon>
        <taxon>Legionella</taxon>
    </lineage>
</organism>
<evidence type="ECO:0000313" key="2">
    <source>
        <dbReference type="EMBL" id="CEG57487.1"/>
    </source>
</evidence>
<protein>
    <submittedName>
        <fullName evidence="2">Uncharacterized protein</fullName>
    </submittedName>
</protein>
<proteinExistence type="predicted"/>
<feature type="compositionally biased region" description="Polar residues" evidence="1">
    <location>
        <begin position="486"/>
        <end position="496"/>
    </location>
</feature>
<dbReference type="HOGENOM" id="CLU_582396_0_0_6"/>
<keyword evidence="3" id="KW-1185">Reference proteome</keyword>
<name>A0A098G4U6_9GAMM</name>
<dbReference type="OrthoDB" id="5651653at2"/>
<dbReference type="RefSeq" id="WP_052673925.1">
    <property type="nucleotide sequence ID" value="NZ_LN614827.1"/>
</dbReference>
<evidence type="ECO:0000313" key="3">
    <source>
        <dbReference type="Proteomes" id="UP000032430"/>
    </source>
</evidence>
<dbReference type="STRING" id="1212491.LFA_2102"/>
<sequence>MPQKGRELPEVTDHLDDFVEKLLTRVADESEEGRAALIVSMEAAQKIYNEPAESWFYGWFYQYTRTRGPEIDTAISSIKAFPEAYIRLQEIKILVSKGEWLPDSSYNYYLFVELIRSVPGYKPLEAELMHPITIKVKNKILDKIDNFMYQYQATQKAVAERNNELASTHRSAPKKSINVDNVLLFNNVRDAQVSAKHNIEKRHFSLVLTEGNWVISWVDLGGRAHDLDVYGKELIALLVEHKVNDVDQANEILAKLIKNECVKARDHFLKEGSFLKKAELMVNPKKNATHEAISNSALIDKGTTATFVLRGKPHGYSLTWINHVGNVKTISLDAYPQLKKWLDLQNPLSEEKYPELKAYLLQISTTSAMAGMDFFKKELMSCLAKGPKKSGHPPKPTTTVNKLDLTRFAELERCLETRQAPSQSTVPVEANMLDVPEVPEDASVATVSEEPASSLDIPSAPKARLNLSNYAAVTQLFGHQPKLEEGTSSVDGSEQGFQLHRR</sequence>